<dbReference type="Gene3D" id="3.10.450.50">
    <property type="match status" value="1"/>
</dbReference>
<organism evidence="1 2">
    <name type="scientific">Mycolicibacterium austroafricanum</name>
    <name type="common">Mycobacterium austroafricanum</name>
    <dbReference type="NCBI Taxonomy" id="39687"/>
    <lineage>
        <taxon>Bacteria</taxon>
        <taxon>Bacillati</taxon>
        <taxon>Actinomycetota</taxon>
        <taxon>Actinomycetes</taxon>
        <taxon>Mycobacteriales</taxon>
        <taxon>Mycobacteriaceae</taxon>
        <taxon>Mycolicibacterium</taxon>
    </lineage>
</organism>
<accession>A0ABT8H8G9</accession>
<dbReference type="InterPro" id="IPR032710">
    <property type="entry name" value="NTF2-like_dom_sf"/>
</dbReference>
<dbReference type="SUPFAM" id="SSF54427">
    <property type="entry name" value="NTF2-like"/>
    <property type="match status" value="1"/>
</dbReference>
<dbReference type="GO" id="GO:0016853">
    <property type="term" value="F:isomerase activity"/>
    <property type="evidence" value="ECO:0007669"/>
    <property type="project" value="UniProtKB-KW"/>
</dbReference>
<reference evidence="1" key="1">
    <citation type="submission" date="2023-07" db="EMBL/GenBank/DDBJ databases">
        <title>Degradation of tert-butanol by M. austroafricanum TBA100.</title>
        <authorList>
            <person name="Helbich S."/>
            <person name="Vainshtein Y."/>
        </authorList>
    </citation>
    <scope>NUCLEOTIDE SEQUENCE</scope>
    <source>
        <strain evidence="1">TBA100</strain>
    </source>
</reference>
<protein>
    <submittedName>
        <fullName evidence="1">Ketosteroid isomerase family protein</fullName>
    </submittedName>
</protein>
<gene>
    <name evidence="1" type="ORF">QYF68_04340</name>
</gene>
<comment type="caution">
    <text evidence="1">The sequence shown here is derived from an EMBL/GenBank/DDBJ whole genome shotgun (WGS) entry which is preliminary data.</text>
</comment>
<evidence type="ECO:0000313" key="1">
    <source>
        <dbReference type="EMBL" id="MDN4517054.1"/>
    </source>
</evidence>
<proteinExistence type="predicted"/>
<dbReference type="EMBL" id="JAUHTC010000019">
    <property type="protein sequence ID" value="MDN4517054.1"/>
    <property type="molecule type" value="Genomic_DNA"/>
</dbReference>
<keyword evidence="2" id="KW-1185">Reference proteome</keyword>
<evidence type="ECO:0000313" key="2">
    <source>
        <dbReference type="Proteomes" id="UP001172687"/>
    </source>
</evidence>
<sequence length="268" mass="27865">MPFTRADVLSAAQQSLAAAGAHDRGGWIGLFTADARVEDPVGSAPHRGHVALGHFYDTFIGPRVITYRPDTDIVVGTTVIRDLELDIQMAPTLTMHVPTYIRYDLRADGDELKIAALSAYWELPAMIGQFARGGLGAVPAGIALGRSMVANQGLSGALGFLGGFRGLGAGGGTLFARFLDDACGGDEVGIRRLVSDAPVTAGDSEPMTSSDLVKQLAGGAWSKLVSSGRSVAARVEHDGGRSVLIGEIGGTGRAGAKIARIRLFGDIH</sequence>
<keyword evidence="1" id="KW-0413">Isomerase</keyword>
<dbReference type="RefSeq" id="WP_105388185.1">
    <property type="nucleotide sequence ID" value="NZ_CP070380.1"/>
</dbReference>
<dbReference type="Proteomes" id="UP001172687">
    <property type="component" value="Unassembled WGS sequence"/>
</dbReference>
<name>A0ABT8H8G9_MYCAO</name>